<protein>
    <submittedName>
        <fullName evidence="1">TPR-like protein</fullName>
    </submittedName>
</protein>
<keyword evidence="2" id="KW-1185">Reference proteome</keyword>
<name>A0ACB7U6B2_DIOAL</name>
<evidence type="ECO:0000313" key="2">
    <source>
        <dbReference type="Proteomes" id="UP000827976"/>
    </source>
</evidence>
<gene>
    <name evidence="1" type="ORF">IHE45_18G037400</name>
</gene>
<evidence type="ECO:0000313" key="1">
    <source>
        <dbReference type="EMBL" id="KAH7655811.1"/>
    </source>
</evidence>
<organism evidence="1 2">
    <name type="scientific">Dioscorea alata</name>
    <name type="common">Purple yam</name>
    <dbReference type="NCBI Taxonomy" id="55571"/>
    <lineage>
        <taxon>Eukaryota</taxon>
        <taxon>Viridiplantae</taxon>
        <taxon>Streptophyta</taxon>
        <taxon>Embryophyta</taxon>
        <taxon>Tracheophyta</taxon>
        <taxon>Spermatophyta</taxon>
        <taxon>Magnoliopsida</taxon>
        <taxon>Liliopsida</taxon>
        <taxon>Dioscoreales</taxon>
        <taxon>Dioscoreaceae</taxon>
        <taxon>Dioscorea</taxon>
    </lineage>
</organism>
<reference evidence="2" key="1">
    <citation type="journal article" date="2022" name="Nat. Commun.">
        <title>Chromosome evolution and the genetic basis of agronomically important traits in greater yam.</title>
        <authorList>
            <person name="Bredeson J.V."/>
            <person name="Lyons J.B."/>
            <person name="Oniyinde I.O."/>
            <person name="Okereke N.R."/>
            <person name="Kolade O."/>
            <person name="Nnabue I."/>
            <person name="Nwadili C.O."/>
            <person name="Hribova E."/>
            <person name="Parker M."/>
            <person name="Nwogha J."/>
            <person name="Shu S."/>
            <person name="Carlson J."/>
            <person name="Kariba R."/>
            <person name="Muthemba S."/>
            <person name="Knop K."/>
            <person name="Barton G.J."/>
            <person name="Sherwood A.V."/>
            <person name="Lopez-Montes A."/>
            <person name="Asiedu R."/>
            <person name="Jamnadass R."/>
            <person name="Muchugi A."/>
            <person name="Goodstein D."/>
            <person name="Egesi C.N."/>
            <person name="Featherston J."/>
            <person name="Asfaw A."/>
            <person name="Simpson G.G."/>
            <person name="Dolezel J."/>
            <person name="Hendre P.S."/>
            <person name="Van Deynze A."/>
            <person name="Kumar P.L."/>
            <person name="Obidiegwu J.E."/>
            <person name="Bhattacharjee R."/>
            <person name="Rokhsar D.S."/>
        </authorList>
    </citation>
    <scope>NUCLEOTIDE SEQUENCE [LARGE SCALE GENOMIC DNA]</scope>
    <source>
        <strain evidence="2">cv. TDa95/00328</strain>
    </source>
</reference>
<accession>A0ACB7U6B2</accession>
<sequence>MDPLGLAQEGVDGGVELYRQFERLEYEALAERKRKALQDQPRGEPMKKPRQDEYLGATMEEINEMMKFGSRRKSRAKLSPQVTRKIGDSTLHYASGDYDKAIPLLEEVVRIAPNLPDAYYILGLIYDAMGNRKKALNFHMIAAHLSPKDPALWRKLIAWSIEEKDTGQVRYCLSKVITSDPKDVGLRFDRALLYCELGEYQKAAESYDQIVALYPGNIVTRKMAAKMYRECSQLEKAISILEDYVKTYSSEADIGILTLLIDFLMENNSHVLALHQIEYAAKSVCQSDEELPLHLKAKAVICHAYLGNIEFVEVFSFLGDILCIFLS</sequence>
<dbReference type="EMBL" id="CM037028">
    <property type="protein sequence ID" value="KAH7655811.1"/>
    <property type="molecule type" value="Genomic_DNA"/>
</dbReference>
<dbReference type="Proteomes" id="UP000827976">
    <property type="component" value="Chromosome 18"/>
</dbReference>
<proteinExistence type="predicted"/>
<comment type="caution">
    <text evidence="1">The sequence shown here is derived from an EMBL/GenBank/DDBJ whole genome shotgun (WGS) entry which is preliminary data.</text>
</comment>